<dbReference type="GO" id="GO:0005524">
    <property type="term" value="F:ATP binding"/>
    <property type="evidence" value="ECO:0007669"/>
    <property type="project" value="UniProtKB-KW"/>
</dbReference>
<evidence type="ECO:0000256" key="10">
    <source>
        <dbReference type="ARBA" id="ARBA00047937"/>
    </source>
</evidence>
<keyword evidence="5 12" id="KW-0436">Ligase</keyword>
<feature type="domain" description="DALR anticodon binding" evidence="11">
    <location>
        <begin position="585"/>
        <end position="687"/>
    </location>
</feature>
<evidence type="ECO:0000256" key="9">
    <source>
        <dbReference type="ARBA" id="ARBA00023146"/>
    </source>
</evidence>
<dbReference type="HAMAP" id="MF_00255">
    <property type="entry name" value="Gly_tRNA_synth_beta"/>
    <property type="match status" value="1"/>
</dbReference>
<keyword evidence="7" id="KW-0067">ATP-binding</keyword>
<dbReference type="GO" id="GO:0006426">
    <property type="term" value="P:glycyl-tRNA aminoacylation"/>
    <property type="evidence" value="ECO:0007669"/>
    <property type="project" value="InterPro"/>
</dbReference>
<dbReference type="PROSITE" id="PS50861">
    <property type="entry name" value="AA_TRNA_LIGASE_II_GLYAB"/>
    <property type="match status" value="1"/>
</dbReference>
<evidence type="ECO:0000256" key="6">
    <source>
        <dbReference type="ARBA" id="ARBA00022741"/>
    </source>
</evidence>
<evidence type="ECO:0000256" key="2">
    <source>
        <dbReference type="ARBA" id="ARBA00008226"/>
    </source>
</evidence>
<accession>A0A3B0WAR3</accession>
<protein>
    <recommendedName>
        <fullName evidence="3">glycine--tRNA ligase</fullName>
        <ecNumber evidence="3">6.1.1.14</ecNumber>
    </recommendedName>
</protein>
<name>A0A3B0WAR3_9ZZZZ</name>
<evidence type="ECO:0000256" key="5">
    <source>
        <dbReference type="ARBA" id="ARBA00022598"/>
    </source>
</evidence>
<dbReference type="InterPro" id="IPR015944">
    <property type="entry name" value="Gly-tRNA-synth_bsu"/>
</dbReference>
<keyword evidence="8" id="KW-0648">Protein biosynthesis</keyword>
<evidence type="ECO:0000256" key="3">
    <source>
        <dbReference type="ARBA" id="ARBA00012829"/>
    </source>
</evidence>
<organism evidence="12">
    <name type="scientific">hydrothermal vent metagenome</name>
    <dbReference type="NCBI Taxonomy" id="652676"/>
    <lineage>
        <taxon>unclassified sequences</taxon>
        <taxon>metagenomes</taxon>
        <taxon>ecological metagenomes</taxon>
    </lineage>
</organism>
<sequence length="690" mass="76791">MSAESLLIELGTEELPPKALNTLSTAFTNGIVDGLKKAGFDVNVVESFAAPRRLAVLIKDIESSQPDREVERKGPNLKAAYDADGKPTKAVMGFARSCGVEVDALEQQETDKGTWLVFKATEKGKILSALLEDIINQSLVRLPIPKRMRWGSSDVEFVRPVHWLIVMHGNKVIDTNIMGLQSSSKSFGHRFHAPGEINIATAADYKDKLKSEAYVVASFEERKKIIKQQVIDTVKKLDGEAVIDEALLDEVTALNEWPIAVAGEFEEIYLQVPSEVLIKTMQDNQKYFPVKDAEGKLKNYFITISNIDSKAPEKVKEGNERVVRPRLADAMFFWQQDQKQALESFNTALENVVFQKELGTIAEKTQRVLQLSESIAEQLDANVDYVKRAVILSKCDLMTDMVGEFAALQGVMGKRYAQEAGEPEEVALALDEQYMPRGASDNTATTTTGQILSISDKLDTLVGIFAIGQKPTGEKDPYALRRASLGVLRTIIERELDLDLKQLIAKSAELLSSKVDAAKVEQDVFDYVLERLRAYYLDREIKPDVFDAVFALSPSRPLDFDKRIKAVSVFRELTVAESLAAANKRVGNILKKSSVSNVTVDEKLLSEDAEKELYQILNSLSIAVEPMFVSGEYEKALSHLSSLRDPVDAFFDSVMVMADDEAIKNNRIALLNTMNQLFLRAADLSRLHQV</sequence>
<dbReference type="InterPro" id="IPR008909">
    <property type="entry name" value="DALR_anticod-bd"/>
</dbReference>
<dbReference type="GO" id="GO:0005829">
    <property type="term" value="C:cytosol"/>
    <property type="evidence" value="ECO:0007669"/>
    <property type="project" value="TreeGrafter"/>
</dbReference>
<dbReference type="Pfam" id="PF05746">
    <property type="entry name" value="DALR_1"/>
    <property type="match status" value="1"/>
</dbReference>
<comment type="similarity">
    <text evidence="2">Belongs to the class-II aminoacyl-tRNA synthetase family.</text>
</comment>
<dbReference type="SMART" id="SM00836">
    <property type="entry name" value="DALR_1"/>
    <property type="match status" value="1"/>
</dbReference>
<dbReference type="EC" id="6.1.1.14" evidence="3"/>
<evidence type="ECO:0000256" key="4">
    <source>
        <dbReference type="ARBA" id="ARBA00022490"/>
    </source>
</evidence>
<dbReference type="PANTHER" id="PTHR30075">
    <property type="entry name" value="GLYCYL-TRNA SYNTHETASE"/>
    <property type="match status" value="1"/>
</dbReference>
<dbReference type="AlphaFoldDB" id="A0A3B0WAR3"/>
<keyword evidence="4" id="KW-0963">Cytoplasm</keyword>
<evidence type="ECO:0000256" key="7">
    <source>
        <dbReference type="ARBA" id="ARBA00022840"/>
    </source>
</evidence>
<dbReference type="GO" id="GO:0004814">
    <property type="term" value="F:arginine-tRNA ligase activity"/>
    <property type="evidence" value="ECO:0007669"/>
    <property type="project" value="InterPro"/>
</dbReference>
<keyword evidence="6" id="KW-0547">Nucleotide-binding</keyword>
<proteinExistence type="inferred from homology"/>
<dbReference type="InterPro" id="IPR006194">
    <property type="entry name" value="Gly-tRNA-synth_heterodimer"/>
</dbReference>
<dbReference type="Pfam" id="PF02092">
    <property type="entry name" value="tRNA_synt_2f"/>
    <property type="match status" value="1"/>
</dbReference>
<dbReference type="GO" id="GO:0004820">
    <property type="term" value="F:glycine-tRNA ligase activity"/>
    <property type="evidence" value="ECO:0007669"/>
    <property type="project" value="UniProtKB-EC"/>
</dbReference>
<gene>
    <name evidence="12" type="ORF">MNBD_GAMMA05-1940</name>
</gene>
<comment type="subcellular location">
    <subcellularLocation>
        <location evidence="1">Cytoplasm</location>
    </subcellularLocation>
</comment>
<evidence type="ECO:0000256" key="1">
    <source>
        <dbReference type="ARBA" id="ARBA00004496"/>
    </source>
</evidence>
<dbReference type="GO" id="GO:0006420">
    <property type="term" value="P:arginyl-tRNA aminoacylation"/>
    <property type="evidence" value="ECO:0007669"/>
    <property type="project" value="InterPro"/>
</dbReference>
<dbReference type="PANTHER" id="PTHR30075:SF2">
    <property type="entry name" value="GLYCINE--TRNA LIGASE, CHLOROPLASTIC_MITOCHONDRIAL 2"/>
    <property type="match status" value="1"/>
</dbReference>
<dbReference type="NCBIfam" id="TIGR00211">
    <property type="entry name" value="glyS"/>
    <property type="match status" value="1"/>
</dbReference>
<evidence type="ECO:0000256" key="8">
    <source>
        <dbReference type="ARBA" id="ARBA00022917"/>
    </source>
</evidence>
<dbReference type="SUPFAM" id="SSF109604">
    <property type="entry name" value="HD-domain/PDEase-like"/>
    <property type="match status" value="1"/>
</dbReference>
<dbReference type="PRINTS" id="PR01045">
    <property type="entry name" value="TRNASYNTHGB"/>
</dbReference>
<keyword evidence="9 12" id="KW-0030">Aminoacyl-tRNA synthetase</keyword>
<evidence type="ECO:0000313" key="12">
    <source>
        <dbReference type="EMBL" id="VAW53028.1"/>
    </source>
</evidence>
<evidence type="ECO:0000259" key="11">
    <source>
        <dbReference type="SMART" id="SM00836"/>
    </source>
</evidence>
<dbReference type="EMBL" id="UOFE01000031">
    <property type="protein sequence ID" value="VAW53028.1"/>
    <property type="molecule type" value="Genomic_DNA"/>
</dbReference>
<reference evidence="12" key="1">
    <citation type="submission" date="2018-06" db="EMBL/GenBank/DDBJ databases">
        <authorList>
            <person name="Zhirakovskaya E."/>
        </authorList>
    </citation>
    <scope>NUCLEOTIDE SEQUENCE</scope>
</reference>
<comment type="catalytic activity">
    <reaction evidence="10">
        <text>tRNA(Gly) + glycine + ATP = glycyl-tRNA(Gly) + AMP + diphosphate</text>
        <dbReference type="Rhea" id="RHEA:16013"/>
        <dbReference type="Rhea" id="RHEA-COMP:9664"/>
        <dbReference type="Rhea" id="RHEA-COMP:9683"/>
        <dbReference type="ChEBI" id="CHEBI:30616"/>
        <dbReference type="ChEBI" id="CHEBI:33019"/>
        <dbReference type="ChEBI" id="CHEBI:57305"/>
        <dbReference type="ChEBI" id="CHEBI:78442"/>
        <dbReference type="ChEBI" id="CHEBI:78522"/>
        <dbReference type="ChEBI" id="CHEBI:456215"/>
        <dbReference type="EC" id="6.1.1.14"/>
    </reaction>
</comment>